<dbReference type="PROSITE" id="PS51257">
    <property type="entry name" value="PROKAR_LIPOPROTEIN"/>
    <property type="match status" value="1"/>
</dbReference>
<protein>
    <submittedName>
        <fullName evidence="1">Uncharacterized protein</fullName>
    </submittedName>
</protein>
<gene>
    <name evidence="1" type="ORF">SAMN05216353_103139</name>
</gene>
<name>A0A1I2K415_9BACI</name>
<evidence type="ECO:0000313" key="2">
    <source>
        <dbReference type="Proteomes" id="UP000198897"/>
    </source>
</evidence>
<evidence type="ECO:0000313" key="1">
    <source>
        <dbReference type="EMBL" id="SFF61945.1"/>
    </source>
</evidence>
<accession>A0A1I2K415</accession>
<keyword evidence="2" id="KW-1185">Reference proteome</keyword>
<reference evidence="2" key="1">
    <citation type="submission" date="2016-10" db="EMBL/GenBank/DDBJ databases">
        <authorList>
            <person name="Varghese N."/>
            <person name="Submissions S."/>
        </authorList>
    </citation>
    <scope>NUCLEOTIDE SEQUENCE [LARGE SCALE GENOMIC DNA]</scope>
    <source>
        <strain evidence="2">FP5</strain>
    </source>
</reference>
<proteinExistence type="predicted"/>
<dbReference type="RefSeq" id="WP_089750103.1">
    <property type="nucleotide sequence ID" value="NZ_FOOG01000003.1"/>
</dbReference>
<sequence length="242" mass="28131">MKMLKLWTVPFLLVILTGCLYPSNELQKNQVPNQVQLDSIQNAVETYQENTNGLLPIKTKPQETPIFQKYQLDFEKLKQQNLIGEPPGTAFENGGYYQYVIIHPEDNPTVKVLDLRTTETLRSLQVKVKFFRDNNRYPPFGDQIAKGVYALDYEKIGLDEPPMIDSPYSQQMLPVYLNSEGKLFIDYRKDLYEYLNNKDHSYESGEDIRYLLTDHAPFVPGYSEPYTIRDGEPIFMSEYKSS</sequence>
<dbReference type="EMBL" id="FOOG01000003">
    <property type="protein sequence ID" value="SFF61945.1"/>
    <property type="molecule type" value="Genomic_DNA"/>
</dbReference>
<organism evidence="1 2">
    <name type="scientific">Halobacillus alkaliphilus</name>
    <dbReference type="NCBI Taxonomy" id="396056"/>
    <lineage>
        <taxon>Bacteria</taxon>
        <taxon>Bacillati</taxon>
        <taxon>Bacillota</taxon>
        <taxon>Bacilli</taxon>
        <taxon>Bacillales</taxon>
        <taxon>Bacillaceae</taxon>
        <taxon>Halobacillus</taxon>
    </lineage>
</organism>
<dbReference type="Proteomes" id="UP000198897">
    <property type="component" value="Unassembled WGS sequence"/>
</dbReference>
<dbReference type="OrthoDB" id="2449131at2"/>
<dbReference type="AlphaFoldDB" id="A0A1I2K415"/>